<name>A0A8X6F5K5_TRICU</name>
<gene>
    <name evidence="1" type="ORF">TNCT_86231</name>
</gene>
<organism evidence="1 2">
    <name type="scientific">Trichonephila clavata</name>
    <name type="common">Joro spider</name>
    <name type="synonym">Nephila clavata</name>
    <dbReference type="NCBI Taxonomy" id="2740835"/>
    <lineage>
        <taxon>Eukaryota</taxon>
        <taxon>Metazoa</taxon>
        <taxon>Ecdysozoa</taxon>
        <taxon>Arthropoda</taxon>
        <taxon>Chelicerata</taxon>
        <taxon>Arachnida</taxon>
        <taxon>Araneae</taxon>
        <taxon>Araneomorphae</taxon>
        <taxon>Entelegynae</taxon>
        <taxon>Araneoidea</taxon>
        <taxon>Nephilidae</taxon>
        <taxon>Trichonephila</taxon>
    </lineage>
</organism>
<dbReference type="AlphaFoldDB" id="A0A8X6F5K5"/>
<sequence>MPCGRGYNWNPIPTFTLIFVVINERRFLSPLFFNAFNSKLSKQQFQQVECFTESNFMYIRYKVGLLLNVYRNGCLGDSQDMMFGLGIVTTPYDGRAH</sequence>
<evidence type="ECO:0000313" key="1">
    <source>
        <dbReference type="EMBL" id="GFQ70957.1"/>
    </source>
</evidence>
<comment type="caution">
    <text evidence="1">The sequence shown here is derived from an EMBL/GenBank/DDBJ whole genome shotgun (WGS) entry which is preliminary data.</text>
</comment>
<keyword evidence="2" id="KW-1185">Reference proteome</keyword>
<accession>A0A8X6F5K5</accession>
<proteinExistence type="predicted"/>
<dbReference type="Proteomes" id="UP000887116">
    <property type="component" value="Unassembled WGS sequence"/>
</dbReference>
<dbReference type="EMBL" id="BMAO01030879">
    <property type="protein sequence ID" value="GFQ70957.1"/>
    <property type="molecule type" value="Genomic_DNA"/>
</dbReference>
<reference evidence="1" key="1">
    <citation type="submission" date="2020-07" db="EMBL/GenBank/DDBJ databases">
        <title>Multicomponent nature underlies the extraordinary mechanical properties of spider dragline silk.</title>
        <authorList>
            <person name="Kono N."/>
            <person name="Nakamura H."/>
            <person name="Mori M."/>
            <person name="Yoshida Y."/>
            <person name="Ohtoshi R."/>
            <person name="Malay A.D."/>
            <person name="Moran D.A.P."/>
            <person name="Tomita M."/>
            <person name="Numata K."/>
            <person name="Arakawa K."/>
        </authorList>
    </citation>
    <scope>NUCLEOTIDE SEQUENCE</scope>
</reference>
<evidence type="ECO:0000313" key="2">
    <source>
        <dbReference type="Proteomes" id="UP000887116"/>
    </source>
</evidence>
<protein>
    <submittedName>
        <fullName evidence="1">Uncharacterized protein</fullName>
    </submittedName>
</protein>